<dbReference type="PROSITE" id="PS51257">
    <property type="entry name" value="PROKAR_LIPOPROTEIN"/>
    <property type="match status" value="1"/>
</dbReference>
<proteinExistence type="predicted"/>
<evidence type="ECO:0008006" key="3">
    <source>
        <dbReference type="Google" id="ProtNLM"/>
    </source>
</evidence>
<comment type="caution">
    <text evidence="1">The sequence shown here is derived from an EMBL/GenBank/DDBJ whole genome shotgun (WGS) entry which is preliminary data.</text>
</comment>
<dbReference type="RefSeq" id="WP_108994937.1">
    <property type="nucleotide sequence ID" value="NZ_BDQX01000324.1"/>
</dbReference>
<evidence type="ECO:0000313" key="2">
    <source>
        <dbReference type="Proteomes" id="UP000245202"/>
    </source>
</evidence>
<protein>
    <recommendedName>
        <fullName evidence="3">DUF3221 domain-containing protein</fullName>
    </recommendedName>
</protein>
<keyword evidence="2" id="KW-1185">Reference proteome</keyword>
<organism evidence="1 2">
    <name type="scientific">Paenibacillus agaridevorans</name>
    <dbReference type="NCBI Taxonomy" id="171404"/>
    <lineage>
        <taxon>Bacteria</taxon>
        <taxon>Bacillati</taxon>
        <taxon>Bacillota</taxon>
        <taxon>Bacilli</taxon>
        <taxon>Bacillales</taxon>
        <taxon>Paenibacillaceae</taxon>
        <taxon>Paenibacillus</taxon>
    </lineage>
</organism>
<gene>
    <name evidence="1" type="ORF">PAT3040_05170</name>
</gene>
<dbReference type="InterPro" id="IPR021598">
    <property type="entry name" value="DUF3221"/>
</dbReference>
<reference evidence="1 2" key="1">
    <citation type="submission" date="2017-08" db="EMBL/GenBank/DDBJ databases">
        <title>Substantial Increase in Enzyme Production by Combined Drug-Resistance Mutations in Paenibacillus agaridevorans.</title>
        <authorList>
            <person name="Tanaka Y."/>
            <person name="Funane K."/>
            <person name="Hosaka T."/>
            <person name="Shiwa Y."/>
            <person name="Fujita N."/>
            <person name="Miyazaki T."/>
            <person name="Yoshikawa H."/>
            <person name="Murakami K."/>
            <person name="Kasahara K."/>
            <person name="Inaoka T."/>
            <person name="Hiraga Y."/>
            <person name="Ochi K."/>
        </authorList>
    </citation>
    <scope>NUCLEOTIDE SEQUENCE [LARGE SCALE GENOMIC DNA]</scope>
    <source>
        <strain evidence="1 2">T-3040</strain>
    </source>
</reference>
<dbReference type="Proteomes" id="UP000245202">
    <property type="component" value="Unassembled WGS sequence"/>
</dbReference>
<dbReference type="AlphaFoldDB" id="A0A2R5EV52"/>
<dbReference type="Pfam" id="PF11518">
    <property type="entry name" value="DUF3221"/>
    <property type="match status" value="1"/>
</dbReference>
<evidence type="ECO:0000313" key="1">
    <source>
        <dbReference type="EMBL" id="GBG10437.1"/>
    </source>
</evidence>
<name>A0A2R5EV52_9BACL</name>
<sequence>MNYLKIAMLVAVVFTLLGCQGEPTGQGYIFEVSEDGRVLVLDDIDNIQIGKRWVDISSNYSGDAIWLKTTTSKYKVGQRVRYWVDGGVDQSFPAQASAKKIEIID</sequence>
<accession>A0A2R5EV52</accession>
<dbReference type="EMBL" id="BDQX01000324">
    <property type="protein sequence ID" value="GBG10437.1"/>
    <property type="molecule type" value="Genomic_DNA"/>
</dbReference>